<evidence type="ECO:0000256" key="1">
    <source>
        <dbReference type="SAM" id="MobiDB-lite"/>
    </source>
</evidence>
<comment type="caution">
    <text evidence="2">The sequence shown here is derived from an EMBL/GenBank/DDBJ whole genome shotgun (WGS) entry which is preliminary data.</text>
</comment>
<feature type="region of interest" description="Disordered" evidence="1">
    <location>
        <begin position="293"/>
        <end position="338"/>
    </location>
</feature>
<feature type="compositionally biased region" description="Polar residues" evidence="1">
    <location>
        <begin position="255"/>
        <end position="269"/>
    </location>
</feature>
<feature type="compositionally biased region" description="Basic and acidic residues" evidence="1">
    <location>
        <begin position="161"/>
        <end position="174"/>
    </location>
</feature>
<feature type="compositionally biased region" description="Polar residues" evidence="1">
    <location>
        <begin position="310"/>
        <end position="332"/>
    </location>
</feature>
<protein>
    <submittedName>
        <fullName evidence="2">Uncharacterized protein</fullName>
    </submittedName>
</protein>
<feature type="region of interest" description="Disordered" evidence="1">
    <location>
        <begin position="150"/>
        <end position="174"/>
    </location>
</feature>
<dbReference type="EMBL" id="JABANM010022603">
    <property type="protein sequence ID" value="KAF4719330.1"/>
    <property type="molecule type" value="Genomic_DNA"/>
</dbReference>
<reference evidence="2 3" key="1">
    <citation type="submission" date="2020-04" db="EMBL/GenBank/DDBJ databases">
        <title>Perkinsus olseni comparative genomics.</title>
        <authorList>
            <person name="Bogema D.R."/>
        </authorList>
    </citation>
    <scope>NUCLEOTIDE SEQUENCE [LARGE SCALE GENOMIC DNA]</scope>
    <source>
        <strain evidence="2">ATCC PRA-205</strain>
    </source>
</reference>
<accession>A0A7J6RHZ0</accession>
<feature type="region of interest" description="Disordered" evidence="1">
    <location>
        <begin position="192"/>
        <end position="280"/>
    </location>
</feature>
<proteinExistence type="predicted"/>
<organism evidence="2 3">
    <name type="scientific">Perkinsus olseni</name>
    <name type="common">Perkinsus atlanticus</name>
    <dbReference type="NCBI Taxonomy" id="32597"/>
    <lineage>
        <taxon>Eukaryota</taxon>
        <taxon>Sar</taxon>
        <taxon>Alveolata</taxon>
        <taxon>Perkinsozoa</taxon>
        <taxon>Perkinsea</taxon>
        <taxon>Perkinsida</taxon>
        <taxon>Perkinsidae</taxon>
        <taxon>Perkinsus</taxon>
    </lineage>
</organism>
<sequence>MRPTARHHSLRAAAGAVGQGYADDNDIQQQHWEAKMRVHAKSLVAILVGDGTVPASQELTEAGVWYCSLCEIFLSNLTSVEVQRRRILDHILLDRRHFSLVQYWSSSSLPPPSAQQPHPTTNPLQQDYPLMPSGPSTFYLRFDHSTGDIDIIDSSPARPPRHQEDASWYRTNTRERSSSLRRHIALSQWSSIDTSDERPRDRSSNGVFATAWEPSTHKWGSAGEPSTHKWGSAGEPSTQKWGSAWEPSTHKWTGGSCSENISRPNNVASPTEKAHDSRRGKAPLVLLQQEIDAIPLPPSRQPPPSVDRTPMSSSSTSADGNATAGGSSTPVSEGSVPESDAGQYLELIDRAIRICGVLSPDEYHSFLGHS</sequence>
<dbReference type="Proteomes" id="UP000574390">
    <property type="component" value="Unassembled WGS sequence"/>
</dbReference>
<gene>
    <name evidence="2" type="ORF">FOZ62_004811</name>
</gene>
<feature type="region of interest" description="Disordered" evidence="1">
    <location>
        <begin position="109"/>
        <end position="129"/>
    </location>
</feature>
<dbReference type="AlphaFoldDB" id="A0A7J6RHZ0"/>
<evidence type="ECO:0000313" key="2">
    <source>
        <dbReference type="EMBL" id="KAF4719330.1"/>
    </source>
</evidence>
<evidence type="ECO:0000313" key="3">
    <source>
        <dbReference type="Proteomes" id="UP000574390"/>
    </source>
</evidence>
<name>A0A7J6RHZ0_PEROL</name>
<feature type="compositionally biased region" description="Pro residues" evidence="1">
    <location>
        <begin position="295"/>
        <end position="305"/>
    </location>
</feature>